<evidence type="ECO:0000313" key="1">
    <source>
        <dbReference type="EMBL" id="KAF9512869.1"/>
    </source>
</evidence>
<accession>A0A9P6AVM8</accession>
<dbReference type="Proteomes" id="UP000886523">
    <property type="component" value="Unassembled WGS sequence"/>
</dbReference>
<reference evidence="1" key="1">
    <citation type="journal article" date="2020" name="Nat. Commun.">
        <title>Large-scale genome sequencing of mycorrhizal fungi provides insights into the early evolution of symbiotic traits.</title>
        <authorList>
            <person name="Miyauchi S."/>
            <person name="Kiss E."/>
            <person name="Kuo A."/>
            <person name="Drula E."/>
            <person name="Kohler A."/>
            <person name="Sanchez-Garcia M."/>
            <person name="Morin E."/>
            <person name="Andreopoulos B."/>
            <person name="Barry K.W."/>
            <person name="Bonito G."/>
            <person name="Buee M."/>
            <person name="Carver A."/>
            <person name="Chen C."/>
            <person name="Cichocki N."/>
            <person name="Clum A."/>
            <person name="Culley D."/>
            <person name="Crous P.W."/>
            <person name="Fauchery L."/>
            <person name="Girlanda M."/>
            <person name="Hayes R.D."/>
            <person name="Keri Z."/>
            <person name="LaButti K."/>
            <person name="Lipzen A."/>
            <person name="Lombard V."/>
            <person name="Magnuson J."/>
            <person name="Maillard F."/>
            <person name="Murat C."/>
            <person name="Nolan M."/>
            <person name="Ohm R.A."/>
            <person name="Pangilinan J."/>
            <person name="Pereira M.F."/>
            <person name="Perotto S."/>
            <person name="Peter M."/>
            <person name="Pfister S."/>
            <person name="Riley R."/>
            <person name="Sitrit Y."/>
            <person name="Stielow J.B."/>
            <person name="Szollosi G."/>
            <person name="Zifcakova L."/>
            <person name="Stursova M."/>
            <person name="Spatafora J.W."/>
            <person name="Tedersoo L."/>
            <person name="Vaario L.M."/>
            <person name="Yamada A."/>
            <person name="Yan M."/>
            <person name="Wang P."/>
            <person name="Xu J."/>
            <person name="Bruns T."/>
            <person name="Baldrian P."/>
            <person name="Vilgalys R."/>
            <person name="Dunand C."/>
            <person name="Henrissat B."/>
            <person name="Grigoriev I.V."/>
            <person name="Hibbett D."/>
            <person name="Nagy L.G."/>
            <person name="Martin F.M."/>
        </authorList>
    </citation>
    <scope>NUCLEOTIDE SEQUENCE</scope>
    <source>
        <strain evidence="1">UP504</strain>
    </source>
</reference>
<dbReference type="AlphaFoldDB" id="A0A9P6AVM8"/>
<protein>
    <submittedName>
        <fullName evidence="1">Uncharacterized protein</fullName>
    </submittedName>
</protein>
<feature type="non-terminal residue" evidence="1">
    <location>
        <position position="1"/>
    </location>
</feature>
<comment type="caution">
    <text evidence="1">The sequence shown here is derived from an EMBL/GenBank/DDBJ whole genome shotgun (WGS) entry which is preliminary data.</text>
</comment>
<sequence>IEGRIATLLKDTSISNGRHDDHLRRDHCFWPHSWNKSTHPHSYCHSCTRLCGNR</sequence>
<organism evidence="1 2">
    <name type="scientific">Hydnum rufescens UP504</name>
    <dbReference type="NCBI Taxonomy" id="1448309"/>
    <lineage>
        <taxon>Eukaryota</taxon>
        <taxon>Fungi</taxon>
        <taxon>Dikarya</taxon>
        <taxon>Basidiomycota</taxon>
        <taxon>Agaricomycotina</taxon>
        <taxon>Agaricomycetes</taxon>
        <taxon>Cantharellales</taxon>
        <taxon>Hydnaceae</taxon>
        <taxon>Hydnum</taxon>
    </lineage>
</organism>
<keyword evidence="2" id="KW-1185">Reference proteome</keyword>
<gene>
    <name evidence="1" type="ORF">BS47DRAFT_1344809</name>
</gene>
<dbReference type="EMBL" id="MU128980">
    <property type="protein sequence ID" value="KAF9512869.1"/>
    <property type="molecule type" value="Genomic_DNA"/>
</dbReference>
<evidence type="ECO:0000313" key="2">
    <source>
        <dbReference type="Proteomes" id="UP000886523"/>
    </source>
</evidence>
<proteinExistence type="predicted"/>
<name>A0A9P6AVM8_9AGAM</name>